<evidence type="ECO:0000313" key="6">
    <source>
        <dbReference type="Proteomes" id="UP000013827"/>
    </source>
</evidence>
<dbReference type="Pfam" id="PF05686">
    <property type="entry name" value="Glyco_transf_90"/>
    <property type="match status" value="1"/>
</dbReference>
<evidence type="ECO:0000256" key="2">
    <source>
        <dbReference type="ARBA" id="ARBA00022679"/>
    </source>
</evidence>
<dbReference type="InterPro" id="IPR051091">
    <property type="entry name" value="O-Glucosyltr/Glycosyltrsf_90"/>
</dbReference>
<dbReference type="RefSeq" id="XP_005776584.1">
    <property type="nucleotide sequence ID" value="XM_005776527.1"/>
</dbReference>
<dbReference type="HOGENOM" id="CLU_378767_0_0_1"/>
<dbReference type="PaxDb" id="2903-EOD24155"/>
<protein>
    <recommendedName>
        <fullName evidence="4">Glycosyl transferase CAP10 domain-containing protein</fullName>
    </recommendedName>
</protein>
<comment type="similarity">
    <text evidence="1">Belongs to the glycosyltransferase 90 family.</text>
</comment>
<reference evidence="5" key="2">
    <citation type="submission" date="2024-10" db="UniProtKB">
        <authorList>
            <consortium name="EnsemblProtists"/>
        </authorList>
    </citation>
    <scope>IDENTIFICATION</scope>
</reference>
<dbReference type="PANTHER" id="PTHR12203:SF35">
    <property type="entry name" value="PROTEIN O-GLUCOSYLTRANSFERASE 1"/>
    <property type="match status" value="1"/>
</dbReference>
<evidence type="ECO:0000256" key="3">
    <source>
        <dbReference type="SAM" id="MobiDB-lite"/>
    </source>
</evidence>
<proteinExistence type="inferred from homology"/>
<accession>A0A0D3JKX0</accession>
<evidence type="ECO:0000313" key="5">
    <source>
        <dbReference type="EnsemblProtists" id="EOD24155"/>
    </source>
</evidence>
<evidence type="ECO:0000259" key="4">
    <source>
        <dbReference type="SMART" id="SM00672"/>
    </source>
</evidence>
<dbReference type="SMART" id="SM00672">
    <property type="entry name" value="CAP10"/>
    <property type="match status" value="1"/>
</dbReference>
<dbReference type="eggNOG" id="KOG2458">
    <property type="taxonomic scope" value="Eukaryota"/>
</dbReference>
<evidence type="ECO:0000256" key="1">
    <source>
        <dbReference type="ARBA" id="ARBA00010118"/>
    </source>
</evidence>
<dbReference type="KEGG" id="ehx:EMIHUDRAFT_238877"/>
<feature type="compositionally biased region" description="Basic residues" evidence="3">
    <location>
        <begin position="210"/>
        <end position="234"/>
    </location>
</feature>
<dbReference type="GeneID" id="17269700"/>
<reference evidence="6" key="1">
    <citation type="journal article" date="2013" name="Nature">
        <title>Pan genome of the phytoplankton Emiliania underpins its global distribution.</title>
        <authorList>
            <person name="Read B.A."/>
            <person name="Kegel J."/>
            <person name="Klute M.J."/>
            <person name="Kuo A."/>
            <person name="Lefebvre S.C."/>
            <person name="Maumus F."/>
            <person name="Mayer C."/>
            <person name="Miller J."/>
            <person name="Monier A."/>
            <person name="Salamov A."/>
            <person name="Young J."/>
            <person name="Aguilar M."/>
            <person name="Claverie J.M."/>
            <person name="Frickenhaus S."/>
            <person name="Gonzalez K."/>
            <person name="Herman E.K."/>
            <person name="Lin Y.C."/>
            <person name="Napier J."/>
            <person name="Ogata H."/>
            <person name="Sarno A.F."/>
            <person name="Shmutz J."/>
            <person name="Schroeder D."/>
            <person name="de Vargas C."/>
            <person name="Verret F."/>
            <person name="von Dassow P."/>
            <person name="Valentin K."/>
            <person name="Van de Peer Y."/>
            <person name="Wheeler G."/>
            <person name="Dacks J.B."/>
            <person name="Delwiche C.F."/>
            <person name="Dyhrman S.T."/>
            <person name="Glockner G."/>
            <person name="John U."/>
            <person name="Richards T."/>
            <person name="Worden A.Z."/>
            <person name="Zhang X."/>
            <person name="Grigoriev I.V."/>
            <person name="Allen A.E."/>
            <person name="Bidle K."/>
            <person name="Borodovsky M."/>
            <person name="Bowler C."/>
            <person name="Brownlee C."/>
            <person name="Cock J.M."/>
            <person name="Elias M."/>
            <person name="Gladyshev V.N."/>
            <person name="Groth M."/>
            <person name="Guda C."/>
            <person name="Hadaegh A."/>
            <person name="Iglesias-Rodriguez M.D."/>
            <person name="Jenkins J."/>
            <person name="Jones B.M."/>
            <person name="Lawson T."/>
            <person name="Leese F."/>
            <person name="Lindquist E."/>
            <person name="Lobanov A."/>
            <person name="Lomsadze A."/>
            <person name="Malik S.B."/>
            <person name="Marsh M.E."/>
            <person name="Mackinder L."/>
            <person name="Mock T."/>
            <person name="Mueller-Roeber B."/>
            <person name="Pagarete A."/>
            <person name="Parker M."/>
            <person name="Probert I."/>
            <person name="Quesneville H."/>
            <person name="Raines C."/>
            <person name="Rensing S.A."/>
            <person name="Riano-Pachon D.M."/>
            <person name="Richier S."/>
            <person name="Rokitta S."/>
            <person name="Shiraiwa Y."/>
            <person name="Soanes D.M."/>
            <person name="van der Giezen M."/>
            <person name="Wahlund T.M."/>
            <person name="Williams B."/>
            <person name="Wilson W."/>
            <person name="Wolfe G."/>
            <person name="Wurch L.L."/>
        </authorList>
    </citation>
    <scope>NUCLEOTIDE SEQUENCE</scope>
</reference>
<dbReference type="AlphaFoldDB" id="A0A0D3JKX0"/>
<feature type="region of interest" description="Disordered" evidence="3">
    <location>
        <begin position="187"/>
        <end position="234"/>
    </location>
</feature>
<dbReference type="InterPro" id="IPR006598">
    <property type="entry name" value="CAP10"/>
</dbReference>
<dbReference type="EnsemblProtists" id="EOD24155">
    <property type="protein sequence ID" value="EOD24155"/>
    <property type="gene ID" value="EMIHUDRAFT_238877"/>
</dbReference>
<dbReference type="GO" id="GO:0016740">
    <property type="term" value="F:transferase activity"/>
    <property type="evidence" value="ECO:0007669"/>
    <property type="project" value="UniProtKB-KW"/>
</dbReference>
<dbReference type="Proteomes" id="UP000013827">
    <property type="component" value="Unassembled WGS sequence"/>
</dbReference>
<name>A0A0D3JKX0_EMIH1</name>
<sequence>MPLWRWWSRLTGGGGGGFGGASSVLPPDYVWVFDYDIGWVGDIASFIQAFDAIPSDLLVAKDDGRALDRTDGRGKSLYSQLPVRNYLRDGDVHSALLAPVRYSRRMLSATRQLLSAGNLAFCETRGPSLCRQHPSWCSMSDMLSLRPDLFNSNFSCCRSHSERYARERALFWGATPKASRPPCQLLHRVKPDNRTGQTNRLRPVRLAPNRSRHRSSTNRSRHRAQHAAARVHRSQTIRARVDSCQLARPPTDAITVEARECEARPGASERAGWGQEREKLSQLAAHWLSPFAAGVREADLEPVLGPNRSHCHLKSPSRTCPLLVVRGGALFVHVPFKSRLFLEPLPSCRRTGSDSPAGAAMRRLEVVLRLIRGALARQRSPLPDFAVRLCVDELCHGMFERRPLPWLTMVSCASFPSLPAVQWNVRDPPLSAWDATLAALAARGPEADAAWPCRAAKAVFRGEAAEPYSTNHRWTSNHTLTRLQIFRRKWREQGRLALVWQHCERPAQLDVFVSGLQGARPAVGKLLRRESAEYNSCLARLGVGKSAADKALSVAEQARRFRYVVNVEGVGGWSDQLKRLLLSRAALIKQDSGVTEWFEPLLRPWEHYLPVASDLGNISAGVLWLRSHDAEARRMARAASEAAGRFLSTAAMAAYMEALVSGYARLYRDAAAVPALLARLPESEVVGFECGGPAGAWDCSFVHRRSGERVETVLAAANRSGSLRGERSTGWC</sequence>
<feature type="domain" description="Glycosyl transferase CAP10" evidence="4">
    <location>
        <begin position="403"/>
        <end position="670"/>
    </location>
</feature>
<organism evidence="5 6">
    <name type="scientific">Emiliania huxleyi (strain CCMP1516)</name>
    <dbReference type="NCBI Taxonomy" id="280463"/>
    <lineage>
        <taxon>Eukaryota</taxon>
        <taxon>Haptista</taxon>
        <taxon>Haptophyta</taxon>
        <taxon>Prymnesiophyceae</taxon>
        <taxon>Isochrysidales</taxon>
        <taxon>Noelaerhabdaceae</taxon>
        <taxon>Emiliania</taxon>
    </lineage>
</organism>
<dbReference type="PANTHER" id="PTHR12203">
    <property type="entry name" value="KDEL LYS-ASP-GLU-LEU CONTAINING - RELATED"/>
    <property type="match status" value="1"/>
</dbReference>
<keyword evidence="2" id="KW-0808">Transferase</keyword>
<keyword evidence="6" id="KW-1185">Reference proteome</keyword>